<organism evidence="2 3">
    <name type="scientific">Henriciella mobilis</name>
    <dbReference type="NCBI Taxonomy" id="2305467"/>
    <lineage>
        <taxon>Bacteria</taxon>
        <taxon>Pseudomonadati</taxon>
        <taxon>Pseudomonadota</taxon>
        <taxon>Alphaproteobacteria</taxon>
        <taxon>Hyphomonadales</taxon>
        <taxon>Hyphomonadaceae</taxon>
        <taxon>Henriciella</taxon>
    </lineage>
</organism>
<dbReference type="RefSeq" id="WP_119375447.1">
    <property type="nucleotide sequence ID" value="NZ_QWFX01000006.1"/>
</dbReference>
<evidence type="ECO:0000313" key="3">
    <source>
        <dbReference type="Proteomes" id="UP000266385"/>
    </source>
</evidence>
<dbReference type="OrthoDB" id="7632360at2"/>
<proteinExistence type="predicted"/>
<dbReference type="Proteomes" id="UP000266385">
    <property type="component" value="Unassembled WGS sequence"/>
</dbReference>
<feature type="transmembrane region" description="Helical" evidence="1">
    <location>
        <begin position="20"/>
        <end position="37"/>
    </location>
</feature>
<evidence type="ECO:0000256" key="1">
    <source>
        <dbReference type="SAM" id="Phobius"/>
    </source>
</evidence>
<keyword evidence="1" id="KW-0812">Transmembrane</keyword>
<gene>
    <name evidence="2" type="ORF">D1223_05620</name>
</gene>
<accession>A0A399RFI8</accession>
<dbReference type="AlphaFoldDB" id="A0A399RFI8"/>
<evidence type="ECO:0000313" key="2">
    <source>
        <dbReference type="EMBL" id="RIJ30128.1"/>
    </source>
</evidence>
<protein>
    <submittedName>
        <fullName evidence="2">Uncharacterized protein</fullName>
    </submittedName>
</protein>
<keyword evidence="1" id="KW-1133">Transmembrane helix</keyword>
<keyword evidence="3" id="KW-1185">Reference proteome</keyword>
<reference evidence="2 3" key="1">
    <citation type="submission" date="2018-08" db="EMBL/GenBank/DDBJ databases">
        <title>Henriciella mobilis sp. nov., isolated from seawater.</title>
        <authorList>
            <person name="Cheng H."/>
            <person name="Wu Y.-H."/>
            <person name="Xu X.-W."/>
            <person name="Guo L.-L."/>
        </authorList>
    </citation>
    <scope>NUCLEOTIDE SEQUENCE [LARGE SCALE GENOMIC DNA]</scope>
    <source>
        <strain evidence="2 3">JN25</strain>
    </source>
</reference>
<sequence length="102" mass="10853">MELFPLPRVGMVMTMVRDLLLYVGAVLLCAPLLIYLLDSIIGLGRLDPLTLSTTMGGIGACLCALSQGQHWGRFAIALIIGLALLALQVYGIAFLVLHTSGL</sequence>
<keyword evidence="1" id="KW-0472">Membrane</keyword>
<feature type="transmembrane region" description="Helical" evidence="1">
    <location>
        <begin position="74"/>
        <end position="97"/>
    </location>
</feature>
<name>A0A399RFI8_9PROT</name>
<comment type="caution">
    <text evidence="2">The sequence shown here is derived from an EMBL/GenBank/DDBJ whole genome shotgun (WGS) entry which is preliminary data.</text>
</comment>
<dbReference type="EMBL" id="QWFX01000006">
    <property type="protein sequence ID" value="RIJ30128.1"/>
    <property type="molecule type" value="Genomic_DNA"/>
</dbReference>